<protein>
    <submittedName>
        <fullName evidence="2">Fibrobacter succinogenes major domain containing protein</fullName>
    </submittedName>
</protein>
<dbReference type="AlphaFoldDB" id="A0A108T7K0"/>
<evidence type="ECO:0000313" key="3">
    <source>
        <dbReference type="Proteomes" id="UP000056419"/>
    </source>
</evidence>
<keyword evidence="3" id="KW-1185">Reference proteome</keyword>
<gene>
    <name evidence="2" type="ORF">AA415_01859</name>
</gene>
<accession>A0A108T7K0</accession>
<evidence type="ECO:0000259" key="1">
    <source>
        <dbReference type="Pfam" id="PF09603"/>
    </source>
</evidence>
<name>A0A108T7K0_BACSE</name>
<feature type="domain" description="Fibrobacter succinogenes major paralogous" evidence="1">
    <location>
        <begin position="144"/>
        <end position="363"/>
    </location>
</feature>
<dbReference type="InterPro" id="IPR011871">
    <property type="entry name" value="Fib_succ_major"/>
</dbReference>
<dbReference type="Proteomes" id="UP000056419">
    <property type="component" value="Unassembled WGS sequence"/>
</dbReference>
<dbReference type="NCBIfam" id="TIGR02145">
    <property type="entry name" value="Fib_succ_major"/>
    <property type="match status" value="1"/>
</dbReference>
<dbReference type="PATRIC" id="fig|46506.5.peg.1982"/>
<dbReference type="RefSeq" id="WP_060385889.1">
    <property type="nucleotide sequence ID" value="NZ_LRGC01000007.1"/>
</dbReference>
<dbReference type="EMBL" id="LRGC01000007">
    <property type="protein sequence ID" value="KWR54830.1"/>
    <property type="molecule type" value="Genomic_DNA"/>
</dbReference>
<dbReference type="STRING" id="46506.AA415_01859"/>
<dbReference type="InterPro" id="IPR013783">
    <property type="entry name" value="Ig-like_fold"/>
</dbReference>
<organism evidence="2 3">
    <name type="scientific">Bacteroides stercoris</name>
    <dbReference type="NCBI Taxonomy" id="46506"/>
    <lineage>
        <taxon>Bacteria</taxon>
        <taxon>Pseudomonadati</taxon>
        <taxon>Bacteroidota</taxon>
        <taxon>Bacteroidia</taxon>
        <taxon>Bacteroidales</taxon>
        <taxon>Bacteroidaceae</taxon>
        <taxon>Bacteroides</taxon>
    </lineage>
</organism>
<evidence type="ECO:0000313" key="2">
    <source>
        <dbReference type="EMBL" id="KWR54830.1"/>
    </source>
</evidence>
<proteinExistence type="predicted"/>
<comment type="caution">
    <text evidence="2">The sequence shown here is derived from an EMBL/GenBank/DDBJ whole genome shotgun (WGS) entry which is preliminary data.</text>
</comment>
<reference evidence="2 3" key="1">
    <citation type="journal article" date="2016" name="BMC Genomics">
        <title>Type VI secretion systems of human gut Bacteroidales segregate into three genetic architectures, two of which are contained on mobile genetic elements.</title>
        <authorList>
            <person name="Coyne M.J."/>
            <person name="Roelofs K.G."/>
            <person name="Comstock L.E."/>
        </authorList>
    </citation>
    <scope>NUCLEOTIDE SEQUENCE [LARGE SCALE GENOMIC DNA]</scope>
    <source>
        <strain evidence="2 3">CL09T03C01</strain>
    </source>
</reference>
<dbReference type="Gene3D" id="2.60.40.10">
    <property type="entry name" value="Immunoglobulins"/>
    <property type="match status" value="1"/>
</dbReference>
<dbReference type="Pfam" id="PF09603">
    <property type="entry name" value="Fib_succ_major"/>
    <property type="match status" value="1"/>
</dbReference>
<sequence>MKRLLWIFIMVLPLCISGCSDDETQQITCAIQVPSDGETIQVRADEKLFIRGYGKADHGQIVSAELKVAGSVIQDVTTVPFYYGYSLPEEQTEGELKLELTVRGETGATATASSTIVLTINRGPQPPKMGTMTDSRDGVVYKTVQLGEQLWMAENLRYLPQQDYEVSSTEPKYYVMLDYDATTELGKGFLDAYGAYYNVPAALQGQASQSMESTQKIQGICPEGWHIPSIEEWRSLAQYVVDAKMAVSVNGVVDETAVGKALAASTMWQLPADIEDEPSPVWIGENMEENNASMFNGLPTGFRACAGEEAWMDLTYSAGWWSSTAGVAMSEFTMPVRMWATEGLLGTSSEFNPGVGLPVRCLKD</sequence>